<protein>
    <submittedName>
        <fullName evidence="1">Uncharacterized protein</fullName>
    </submittedName>
</protein>
<accession>A0A0L8FR35</accession>
<sequence>MELVEEEGRGLDKVVKADLRTLNFIQLSLHIFKHSQINYISICYTFTLAHYTPIHHN</sequence>
<organism evidence="1">
    <name type="scientific">Octopus bimaculoides</name>
    <name type="common">California two-spotted octopus</name>
    <dbReference type="NCBI Taxonomy" id="37653"/>
    <lineage>
        <taxon>Eukaryota</taxon>
        <taxon>Metazoa</taxon>
        <taxon>Spiralia</taxon>
        <taxon>Lophotrochozoa</taxon>
        <taxon>Mollusca</taxon>
        <taxon>Cephalopoda</taxon>
        <taxon>Coleoidea</taxon>
        <taxon>Octopodiformes</taxon>
        <taxon>Octopoda</taxon>
        <taxon>Incirrata</taxon>
        <taxon>Octopodidae</taxon>
        <taxon>Octopus</taxon>
    </lineage>
</organism>
<name>A0A0L8FR35_OCTBM</name>
<proteinExistence type="predicted"/>
<dbReference type="AlphaFoldDB" id="A0A0L8FR35"/>
<dbReference type="EMBL" id="KQ427597">
    <property type="protein sequence ID" value="KOF66880.1"/>
    <property type="molecule type" value="Genomic_DNA"/>
</dbReference>
<evidence type="ECO:0000313" key="1">
    <source>
        <dbReference type="EMBL" id="KOF66880.1"/>
    </source>
</evidence>
<reference evidence="1" key="1">
    <citation type="submission" date="2015-07" db="EMBL/GenBank/DDBJ databases">
        <title>MeaNS - Measles Nucleotide Surveillance Program.</title>
        <authorList>
            <person name="Tran T."/>
            <person name="Druce J."/>
        </authorList>
    </citation>
    <scope>NUCLEOTIDE SEQUENCE</scope>
    <source>
        <strain evidence="1">UCB-OBI-ISO-001</strain>
        <tissue evidence="1">Gonad</tissue>
    </source>
</reference>
<gene>
    <name evidence="1" type="ORF">OCBIM_22011024mg</name>
</gene>